<dbReference type="OrthoDB" id="5123044at2"/>
<evidence type="ECO:0000313" key="3">
    <source>
        <dbReference type="Proteomes" id="UP000266484"/>
    </source>
</evidence>
<organism evidence="2 3">
    <name type="scientific">Clavibacter lycopersici</name>
    <dbReference type="NCBI Taxonomy" id="2301718"/>
    <lineage>
        <taxon>Bacteria</taxon>
        <taxon>Bacillati</taxon>
        <taxon>Actinomycetota</taxon>
        <taxon>Actinomycetes</taxon>
        <taxon>Micrococcales</taxon>
        <taxon>Microbacteriaceae</taxon>
        <taxon>Clavibacter</taxon>
    </lineage>
</organism>
<dbReference type="Proteomes" id="UP000266484">
    <property type="component" value="Unassembled WGS sequence"/>
</dbReference>
<dbReference type="RefSeq" id="WP_119383234.1">
    <property type="nucleotide sequence ID" value="NZ_QWGT01000129.1"/>
</dbReference>
<accession>A0A399T638</accession>
<proteinExistence type="predicted"/>
<dbReference type="AlphaFoldDB" id="A0A399T638"/>
<feature type="region of interest" description="Disordered" evidence="1">
    <location>
        <begin position="70"/>
        <end position="90"/>
    </location>
</feature>
<protein>
    <submittedName>
        <fullName evidence="2">Uncharacterized protein</fullName>
    </submittedName>
</protein>
<comment type="caution">
    <text evidence="2">The sequence shown here is derived from an EMBL/GenBank/DDBJ whole genome shotgun (WGS) entry which is preliminary data.</text>
</comment>
<evidence type="ECO:0000313" key="2">
    <source>
        <dbReference type="EMBL" id="RIJ51238.1"/>
    </source>
</evidence>
<name>A0A399T638_9MICO</name>
<gene>
    <name evidence="2" type="ORF">DZG00_09690</name>
</gene>
<dbReference type="EMBL" id="QWGT01000129">
    <property type="protein sequence ID" value="RIJ51238.1"/>
    <property type="molecule type" value="Genomic_DNA"/>
</dbReference>
<sequence>MDITTSIRIDGHPFQLADGQDVADLKSRIVAAVTGGSRFVDFATVGQGEVSVLMTPRSAVRFEVLDRTEDEPACGDEQPACADPDLYTYR</sequence>
<keyword evidence="3" id="KW-1185">Reference proteome</keyword>
<evidence type="ECO:0000256" key="1">
    <source>
        <dbReference type="SAM" id="MobiDB-lite"/>
    </source>
</evidence>
<reference evidence="2 3" key="1">
    <citation type="submission" date="2018-08" db="EMBL/GenBank/DDBJ databases">
        <title>Genome Sequence of Clavibacter michiganensis Subspecies type strains, and the Atypical Peach-Colored Strains Isolated from Tomato.</title>
        <authorList>
            <person name="Osdaghi E."/>
            <person name="Portier P."/>
            <person name="Briand M."/>
            <person name="Jacques M.-A."/>
        </authorList>
    </citation>
    <scope>NUCLEOTIDE SEQUENCE [LARGE SCALE GENOMIC DNA]</scope>
    <source>
        <strain evidence="2 3">CFBP 8615</strain>
    </source>
</reference>